<reference evidence="4 5" key="1">
    <citation type="journal article" date="2012" name="PLoS Pathog.">
        <title>Diverse lifestyles and strategies of plant pathogenesis encoded in the genomes of eighteen Dothideomycetes fungi.</title>
        <authorList>
            <person name="Ohm R.A."/>
            <person name="Feau N."/>
            <person name="Henrissat B."/>
            <person name="Schoch C.L."/>
            <person name="Horwitz B.A."/>
            <person name="Barry K.W."/>
            <person name="Condon B.J."/>
            <person name="Copeland A.C."/>
            <person name="Dhillon B."/>
            <person name="Glaser F."/>
            <person name="Hesse C.N."/>
            <person name="Kosti I."/>
            <person name="LaButti K."/>
            <person name="Lindquist E.A."/>
            <person name="Lucas S."/>
            <person name="Salamov A.A."/>
            <person name="Bradshaw R.E."/>
            <person name="Ciuffetti L."/>
            <person name="Hamelin R.C."/>
            <person name="Kema G.H.J."/>
            <person name="Lawrence C."/>
            <person name="Scott J.A."/>
            <person name="Spatafora J.W."/>
            <person name="Turgeon B.G."/>
            <person name="de Wit P.J.G.M."/>
            <person name="Zhong S."/>
            <person name="Goodwin S.B."/>
            <person name="Grigoriev I.V."/>
        </authorList>
    </citation>
    <scope>NUCLEOTIDE SEQUENCE [LARGE SCALE GENOMIC DNA]</scope>
    <source>
        <strain evidence="5">28A</strain>
    </source>
</reference>
<dbReference type="Pfam" id="PF00596">
    <property type="entry name" value="Aldolase_II"/>
    <property type="match status" value="1"/>
</dbReference>
<dbReference type="InterPro" id="IPR050197">
    <property type="entry name" value="Aldolase_class_II_sugar_metab"/>
</dbReference>
<name>R0KAM0_EXST2</name>
<dbReference type="EMBL" id="KB908493">
    <property type="protein sequence ID" value="EOA90013.1"/>
    <property type="molecule type" value="Genomic_DNA"/>
</dbReference>
<dbReference type="Gene3D" id="3.40.225.10">
    <property type="entry name" value="Class II aldolase/adducin N-terminal domain"/>
    <property type="match status" value="1"/>
</dbReference>
<organism evidence="4 5">
    <name type="scientific">Exserohilum turcicum (strain 28A)</name>
    <name type="common">Northern leaf blight fungus</name>
    <name type="synonym">Setosphaeria turcica</name>
    <dbReference type="NCBI Taxonomy" id="671987"/>
    <lineage>
        <taxon>Eukaryota</taxon>
        <taxon>Fungi</taxon>
        <taxon>Dikarya</taxon>
        <taxon>Ascomycota</taxon>
        <taxon>Pezizomycotina</taxon>
        <taxon>Dothideomycetes</taxon>
        <taxon>Pleosporomycetidae</taxon>
        <taxon>Pleosporales</taxon>
        <taxon>Pleosporineae</taxon>
        <taxon>Pleosporaceae</taxon>
        <taxon>Exserohilum</taxon>
    </lineage>
</organism>
<dbReference type="GeneID" id="19397846"/>
<protein>
    <recommendedName>
        <fullName evidence="3">Class II aldolase/adducin N-terminal domain-containing protein</fullName>
    </recommendedName>
</protein>
<dbReference type="OrthoDB" id="2932980at2759"/>
<evidence type="ECO:0000256" key="2">
    <source>
        <dbReference type="ARBA" id="ARBA00023239"/>
    </source>
</evidence>
<dbReference type="SUPFAM" id="SSF53639">
    <property type="entry name" value="AraD/HMP-PK domain-like"/>
    <property type="match status" value="1"/>
</dbReference>
<reference evidence="4 5" key="2">
    <citation type="journal article" date="2013" name="PLoS Genet.">
        <title>Comparative genome structure, secondary metabolite, and effector coding capacity across Cochliobolus pathogens.</title>
        <authorList>
            <person name="Condon B.J."/>
            <person name="Leng Y."/>
            <person name="Wu D."/>
            <person name="Bushley K.E."/>
            <person name="Ohm R.A."/>
            <person name="Otillar R."/>
            <person name="Martin J."/>
            <person name="Schackwitz W."/>
            <person name="Grimwood J."/>
            <person name="MohdZainudin N."/>
            <person name="Xue C."/>
            <person name="Wang R."/>
            <person name="Manning V.A."/>
            <person name="Dhillon B."/>
            <person name="Tu Z.J."/>
            <person name="Steffenson B.J."/>
            <person name="Salamov A."/>
            <person name="Sun H."/>
            <person name="Lowry S."/>
            <person name="LaButti K."/>
            <person name="Han J."/>
            <person name="Copeland A."/>
            <person name="Lindquist E."/>
            <person name="Barry K."/>
            <person name="Schmutz J."/>
            <person name="Baker S.E."/>
            <person name="Ciuffetti L.M."/>
            <person name="Grigoriev I.V."/>
            <person name="Zhong S."/>
            <person name="Turgeon B.G."/>
        </authorList>
    </citation>
    <scope>NUCLEOTIDE SEQUENCE [LARGE SCALE GENOMIC DNA]</scope>
    <source>
        <strain evidence="5">28A</strain>
    </source>
</reference>
<dbReference type="GO" id="GO:0046872">
    <property type="term" value="F:metal ion binding"/>
    <property type="evidence" value="ECO:0007669"/>
    <property type="project" value="UniProtKB-KW"/>
</dbReference>
<dbReference type="Proteomes" id="UP000016935">
    <property type="component" value="Unassembled WGS sequence"/>
</dbReference>
<evidence type="ECO:0000313" key="5">
    <source>
        <dbReference type="Proteomes" id="UP000016935"/>
    </source>
</evidence>
<dbReference type="HOGENOM" id="CLU_006033_2_2_1"/>
<dbReference type="PANTHER" id="PTHR22789">
    <property type="entry name" value="FUCULOSE PHOSPHATE ALDOLASE"/>
    <property type="match status" value="1"/>
</dbReference>
<gene>
    <name evidence="4" type="ORF">SETTUDRAFT_158652</name>
</gene>
<proteinExistence type="predicted"/>
<evidence type="ECO:0000313" key="4">
    <source>
        <dbReference type="EMBL" id="EOA90013.1"/>
    </source>
</evidence>
<evidence type="ECO:0000256" key="1">
    <source>
        <dbReference type="ARBA" id="ARBA00022723"/>
    </source>
</evidence>
<dbReference type="GO" id="GO:0019323">
    <property type="term" value="P:pentose catabolic process"/>
    <property type="evidence" value="ECO:0007669"/>
    <property type="project" value="TreeGrafter"/>
</dbReference>
<sequence length="275" mass="30536">MVNITGLLSSLITANHILSYHNVLDSFGHVSVRNPETNTTFFIALQLGPAIISGRADIGEYHISDGSPLPGTKGGYSERFIHSEILKRYPDINAVVHSHAEDVLPFTILPDVAVEPTYHMAGFLGSAVPIFDIESAYQDGDARDLLVDTVRLGSKLAERFGRNESRWQSPKHSTVLQRGHGFVTVATSVQQVTDWAYYVASNARVQWKAVVLAGAQQQSHGCGHGVQYLSQRERLDTAEMNRWIVFKPWRQWVIEVERSGRYINELGTPPLGDGQ</sequence>
<feature type="domain" description="Class II aldolase/adducin N-terminal" evidence="3">
    <location>
        <begin position="9"/>
        <end position="207"/>
    </location>
</feature>
<keyword evidence="5" id="KW-1185">Reference proteome</keyword>
<evidence type="ECO:0000259" key="3">
    <source>
        <dbReference type="SMART" id="SM01007"/>
    </source>
</evidence>
<dbReference type="GO" id="GO:0005829">
    <property type="term" value="C:cytosol"/>
    <property type="evidence" value="ECO:0007669"/>
    <property type="project" value="TreeGrafter"/>
</dbReference>
<dbReference type="GO" id="GO:0016832">
    <property type="term" value="F:aldehyde-lyase activity"/>
    <property type="evidence" value="ECO:0007669"/>
    <property type="project" value="TreeGrafter"/>
</dbReference>
<keyword evidence="2" id="KW-0456">Lyase</keyword>
<dbReference type="STRING" id="671987.R0KAM0"/>
<keyword evidence="1" id="KW-0479">Metal-binding</keyword>
<dbReference type="InterPro" id="IPR036409">
    <property type="entry name" value="Aldolase_II/adducin_N_sf"/>
</dbReference>
<dbReference type="AlphaFoldDB" id="R0KAM0"/>
<dbReference type="InterPro" id="IPR001303">
    <property type="entry name" value="Aldolase_II/adducin_N"/>
</dbReference>
<accession>R0KAM0</accession>
<dbReference type="RefSeq" id="XP_008021961.1">
    <property type="nucleotide sequence ID" value="XM_008023770.1"/>
</dbReference>
<dbReference type="eggNOG" id="ENOG502SKYK">
    <property type="taxonomic scope" value="Eukaryota"/>
</dbReference>
<dbReference type="SMART" id="SM01007">
    <property type="entry name" value="Aldolase_II"/>
    <property type="match status" value="1"/>
</dbReference>
<dbReference type="PANTHER" id="PTHR22789:SF0">
    <property type="entry name" value="3-OXO-TETRONATE 4-PHOSPHATE DECARBOXYLASE-RELATED"/>
    <property type="match status" value="1"/>
</dbReference>